<name>A0A1M7HCK7_9FLAO</name>
<keyword evidence="1" id="KW-0472">Membrane</keyword>
<sequence length="32" mass="3568">MKKSISFILGLLAGVFTAAIITYIFFLITFNN</sequence>
<evidence type="ECO:0000256" key="1">
    <source>
        <dbReference type="SAM" id="Phobius"/>
    </source>
</evidence>
<keyword evidence="1" id="KW-1133">Transmembrane helix</keyword>
<feature type="transmembrane region" description="Helical" evidence="1">
    <location>
        <begin position="7"/>
        <end position="30"/>
    </location>
</feature>
<protein>
    <submittedName>
        <fullName evidence="2">Uncharacterized protein</fullName>
    </submittedName>
</protein>
<dbReference type="Proteomes" id="UP000184364">
    <property type="component" value="Unassembled WGS sequence"/>
</dbReference>
<keyword evidence="3" id="KW-1185">Reference proteome</keyword>
<keyword evidence="1" id="KW-0812">Transmembrane</keyword>
<proteinExistence type="predicted"/>
<gene>
    <name evidence="2" type="ORF">SAMN05444267_104011</name>
</gene>
<accession>A0A1M7HCK7</accession>
<dbReference type="AlphaFoldDB" id="A0A1M7HCK7"/>
<dbReference type="EMBL" id="FRAV01000040">
    <property type="protein sequence ID" value="SHM26312.1"/>
    <property type="molecule type" value="Genomic_DNA"/>
</dbReference>
<reference evidence="3" key="1">
    <citation type="submission" date="2016-11" db="EMBL/GenBank/DDBJ databases">
        <authorList>
            <person name="Varghese N."/>
            <person name="Submissions S."/>
        </authorList>
    </citation>
    <scope>NUCLEOTIDE SEQUENCE [LARGE SCALE GENOMIC DNA]</scope>
    <source>
        <strain evidence="3">DSM 26899</strain>
    </source>
</reference>
<organism evidence="2 3">
    <name type="scientific">Chryseobacterium polytrichastri</name>
    <dbReference type="NCBI Taxonomy" id="1302687"/>
    <lineage>
        <taxon>Bacteria</taxon>
        <taxon>Pseudomonadati</taxon>
        <taxon>Bacteroidota</taxon>
        <taxon>Flavobacteriia</taxon>
        <taxon>Flavobacteriales</taxon>
        <taxon>Weeksellaceae</taxon>
        <taxon>Chryseobacterium group</taxon>
        <taxon>Chryseobacterium</taxon>
    </lineage>
</organism>
<evidence type="ECO:0000313" key="3">
    <source>
        <dbReference type="Proteomes" id="UP000184364"/>
    </source>
</evidence>
<evidence type="ECO:0000313" key="2">
    <source>
        <dbReference type="EMBL" id="SHM26312.1"/>
    </source>
</evidence>